<dbReference type="OrthoDB" id="2506366at2759"/>
<dbReference type="AlphaFoldDB" id="A0A9Q3BKM7"/>
<accession>A0A9Q3BKM7</accession>
<reference evidence="1" key="1">
    <citation type="submission" date="2021-03" db="EMBL/GenBank/DDBJ databases">
        <title>Draft genome sequence of rust myrtle Austropuccinia psidii MF-1, a brazilian biotype.</title>
        <authorList>
            <person name="Quecine M.C."/>
            <person name="Pachon D.M.R."/>
            <person name="Bonatelli M.L."/>
            <person name="Correr F.H."/>
            <person name="Franceschini L.M."/>
            <person name="Leite T.F."/>
            <person name="Margarido G.R.A."/>
            <person name="Almeida C.A."/>
            <person name="Ferrarezi J.A."/>
            <person name="Labate C.A."/>
        </authorList>
    </citation>
    <scope>NUCLEOTIDE SEQUENCE</scope>
    <source>
        <strain evidence="1">MF-1</strain>
    </source>
</reference>
<proteinExistence type="predicted"/>
<protein>
    <submittedName>
        <fullName evidence="1">Uncharacterized protein</fullName>
    </submittedName>
</protein>
<sequence>MQGQEDMSDAERLHQNMLEIQQESIEMLKKEGKRKESIFSLGKIQMEETKTIQRIFRKQGSPFLYSRPMALSTAFTSQRSNTLSKTVYIHAKASSPLQQTISSNITTILKIRPKDYKLWFDGKEV</sequence>
<dbReference type="Proteomes" id="UP000765509">
    <property type="component" value="Unassembled WGS sequence"/>
</dbReference>
<keyword evidence="2" id="KW-1185">Reference proteome</keyword>
<gene>
    <name evidence="1" type="ORF">O181_006260</name>
</gene>
<dbReference type="EMBL" id="AVOT02001330">
    <property type="protein sequence ID" value="MBW0466545.1"/>
    <property type="molecule type" value="Genomic_DNA"/>
</dbReference>
<evidence type="ECO:0000313" key="1">
    <source>
        <dbReference type="EMBL" id="MBW0466545.1"/>
    </source>
</evidence>
<organism evidence="1 2">
    <name type="scientific">Austropuccinia psidii MF-1</name>
    <dbReference type="NCBI Taxonomy" id="1389203"/>
    <lineage>
        <taxon>Eukaryota</taxon>
        <taxon>Fungi</taxon>
        <taxon>Dikarya</taxon>
        <taxon>Basidiomycota</taxon>
        <taxon>Pucciniomycotina</taxon>
        <taxon>Pucciniomycetes</taxon>
        <taxon>Pucciniales</taxon>
        <taxon>Sphaerophragmiaceae</taxon>
        <taxon>Austropuccinia</taxon>
    </lineage>
</organism>
<evidence type="ECO:0000313" key="2">
    <source>
        <dbReference type="Proteomes" id="UP000765509"/>
    </source>
</evidence>
<name>A0A9Q3BKM7_9BASI</name>
<comment type="caution">
    <text evidence="1">The sequence shown here is derived from an EMBL/GenBank/DDBJ whole genome shotgun (WGS) entry which is preliminary data.</text>
</comment>